<accession>A0ABU3TEI2</accession>
<sequence>MAQTSSADSVAEKQLVQRVANQVCAELIKEDKKKSVATLSQAETKQLFVRLFTRVASTDDELIAKITEMGPAASTYGEQLGRQVGVVMLKDCPASRPMFMRLGGAELSERQPLAAAEIKVLKPIASAMCRDLQPRIAALQKLSPEERMKALTQAFEKNLKTSAKEISQQYGAEIFLDGERMKELGTKISLQMATECPDVLLLFAEFAPKK</sequence>
<gene>
    <name evidence="1" type="ORF">ROI90_05220</name>
</gene>
<reference evidence="1 2" key="1">
    <citation type="submission" date="2023-10" db="EMBL/GenBank/DDBJ databases">
        <title>Hymenobacter endophyticus sp. nov., an isolate from the leaf tissues of wheat.</title>
        <authorList>
            <person name="Dai Y."/>
        </authorList>
    </citation>
    <scope>NUCLEOTIDE SEQUENCE [LARGE SCALE GENOMIC DNA]</scope>
    <source>
        <strain evidence="1 2">ZK17L-C2</strain>
    </source>
</reference>
<evidence type="ECO:0000313" key="1">
    <source>
        <dbReference type="EMBL" id="MDU0369787.1"/>
    </source>
</evidence>
<name>A0ABU3TEI2_9BACT</name>
<evidence type="ECO:0000313" key="2">
    <source>
        <dbReference type="Proteomes" id="UP001250698"/>
    </source>
</evidence>
<keyword evidence="2" id="KW-1185">Reference proteome</keyword>
<dbReference type="Proteomes" id="UP001250698">
    <property type="component" value="Unassembled WGS sequence"/>
</dbReference>
<protein>
    <submittedName>
        <fullName evidence="1">Uncharacterized protein</fullName>
    </submittedName>
</protein>
<dbReference type="EMBL" id="JAWDJT010000002">
    <property type="protein sequence ID" value="MDU0369787.1"/>
    <property type="molecule type" value="Genomic_DNA"/>
</dbReference>
<proteinExistence type="predicted"/>
<dbReference type="RefSeq" id="WP_315997277.1">
    <property type="nucleotide sequence ID" value="NZ_JAWDJT010000002.1"/>
</dbReference>
<organism evidence="1 2">
    <name type="scientific">Hymenobacter endophyticus</name>
    <dbReference type="NCBI Taxonomy" id="3076335"/>
    <lineage>
        <taxon>Bacteria</taxon>
        <taxon>Pseudomonadati</taxon>
        <taxon>Bacteroidota</taxon>
        <taxon>Cytophagia</taxon>
        <taxon>Cytophagales</taxon>
        <taxon>Hymenobacteraceae</taxon>
        <taxon>Hymenobacter</taxon>
    </lineage>
</organism>
<comment type="caution">
    <text evidence="1">The sequence shown here is derived from an EMBL/GenBank/DDBJ whole genome shotgun (WGS) entry which is preliminary data.</text>
</comment>